<dbReference type="PROSITE" id="PS51257">
    <property type="entry name" value="PROKAR_LIPOPROTEIN"/>
    <property type="match status" value="1"/>
</dbReference>
<comment type="caution">
    <text evidence="3">The sequence shown here is derived from an EMBL/GenBank/DDBJ whole genome shotgun (WGS) entry which is preliminary data.</text>
</comment>
<feature type="domain" description="DUF3502" evidence="2">
    <location>
        <begin position="439"/>
        <end position="506"/>
    </location>
</feature>
<feature type="chain" id="PRO_5045560111" evidence="1">
    <location>
        <begin position="27"/>
        <end position="510"/>
    </location>
</feature>
<organism evidence="3 4">
    <name type="scientific">Clostridium rhizosphaerae</name>
    <dbReference type="NCBI Taxonomy" id="2803861"/>
    <lineage>
        <taxon>Bacteria</taxon>
        <taxon>Bacillati</taxon>
        <taxon>Bacillota</taxon>
        <taxon>Clostridia</taxon>
        <taxon>Eubacteriales</taxon>
        <taxon>Clostridiaceae</taxon>
        <taxon>Clostridium</taxon>
    </lineage>
</organism>
<dbReference type="RefSeq" id="WP_202750283.1">
    <property type="nucleotide sequence ID" value="NZ_JAESWC010000014.1"/>
</dbReference>
<reference evidence="3 4" key="1">
    <citation type="submission" date="2021-01" db="EMBL/GenBank/DDBJ databases">
        <title>Genome public.</title>
        <authorList>
            <person name="Liu C."/>
            <person name="Sun Q."/>
        </authorList>
    </citation>
    <scope>NUCLEOTIDE SEQUENCE [LARGE SCALE GENOMIC DNA]</scope>
    <source>
        <strain evidence="3 4">YIM B02515</strain>
    </source>
</reference>
<dbReference type="InterPro" id="IPR050490">
    <property type="entry name" value="Bact_solute-bd_prot1"/>
</dbReference>
<keyword evidence="1" id="KW-0732">Signal</keyword>
<name>A0ABS1TDU5_9CLOT</name>
<evidence type="ECO:0000313" key="4">
    <source>
        <dbReference type="Proteomes" id="UP000632377"/>
    </source>
</evidence>
<sequence length="510" mass="55849">MKTKKLIAAILGVMMCGSLLSGCASKGTGSGAKTVDGKVDTSKEVNLVMYLYGGEGVANKNILAELNKKLKASINATLEVKYIDWGDVNTKYPLLWTSGEQFDMSYVASGAAVPYATLAKQDALVDITNMIDTYAPKLKTELGSKWNNVKVNGKIYAVPNNYSEYTAYGFVTRKDIMDKNNIKKVSSVSDMETYMDAALKSGMVPLNGSSNLSMDLYKMLIGTTGDWIDAPGIPSSEMYLAASKKDPGNVFHPAFTDEFENFAVKMHDWAQKGYWSKDILSSSQDDKDNFYNGLSASYISHQPDWTGNYGNQLKKLPGIDTEFYAFPEANGKFIKSTGVGAATGISKNSKNPERALMLIEKLMTDKECYDLFQYGIQGKQYELKDGKIAQPANFDAKKDGGGFAGWAFRMDNLNIPQSTEDPRRYTLNDAWSKVAMESPYIGFSFDSTSVSSQLSAIANIDSQLGIQILLGKTKQDPKAAVAEYRKQLKAAGVDDVAKAVKTQYSKLSAK</sequence>
<gene>
    <name evidence="3" type="ORF">JK636_17625</name>
</gene>
<dbReference type="Gene3D" id="3.40.190.10">
    <property type="entry name" value="Periplasmic binding protein-like II"/>
    <property type="match status" value="2"/>
</dbReference>
<dbReference type="PANTHER" id="PTHR43649">
    <property type="entry name" value="ARABINOSE-BINDING PROTEIN-RELATED"/>
    <property type="match status" value="1"/>
</dbReference>
<dbReference type="Proteomes" id="UP000632377">
    <property type="component" value="Unassembled WGS sequence"/>
</dbReference>
<dbReference type="PANTHER" id="PTHR43649:SF17">
    <property type="entry name" value="ABC TRANSPORTER SOLUTE BINDING PROTEIN-SUGAR TRANSPORT"/>
    <property type="match status" value="1"/>
</dbReference>
<evidence type="ECO:0000256" key="1">
    <source>
        <dbReference type="SAM" id="SignalP"/>
    </source>
</evidence>
<proteinExistence type="predicted"/>
<dbReference type="Pfam" id="PF12010">
    <property type="entry name" value="DUF3502"/>
    <property type="match status" value="1"/>
</dbReference>
<evidence type="ECO:0000259" key="2">
    <source>
        <dbReference type="Pfam" id="PF12010"/>
    </source>
</evidence>
<dbReference type="InterPro" id="IPR022627">
    <property type="entry name" value="DUF3502"/>
</dbReference>
<feature type="signal peptide" evidence="1">
    <location>
        <begin position="1"/>
        <end position="26"/>
    </location>
</feature>
<evidence type="ECO:0000313" key="3">
    <source>
        <dbReference type="EMBL" id="MBL4937539.1"/>
    </source>
</evidence>
<dbReference type="EMBL" id="JAESWC010000014">
    <property type="protein sequence ID" value="MBL4937539.1"/>
    <property type="molecule type" value="Genomic_DNA"/>
</dbReference>
<protein>
    <submittedName>
        <fullName evidence="3">DUF3502 domain-containing protein</fullName>
    </submittedName>
</protein>
<keyword evidence="4" id="KW-1185">Reference proteome</keyword>
<accession>A0ABS1TDU5</accession>
<dbReference type="SUPFAM" id="SSF53850">
    <property type="entry name" value="Periplasmic binding protein-like II"/>
    <property type="match status" value="1"/>
</dbReference>